<comment type="similarity">
    <text evidence="1">Belongs to the enoyl-CoA hydratase/isomerase family.</text>
</comment>
<name>A0AA37S8A7_9GAMM</name>
<dbReference type="InterPro" id="IPR029045">
    <property type="entry name" value="ClpP/crotonase-like_dom_sf"/>
</dbReference>
<organism evidence="2 3">
    <name type="scientific">Litoribrevibacter albus</name>
    <dbReference type="NCBI Taxonomy" id="1473156"/>
    <lineage>
        <taxon>Bacteria</taxon>
        <taxon>Pseudomonadati</taxon>
        <taxon>Pseudomonadota</taxon>
        <taxon>Gammaproteobacteria</taxon>
        <taxon>Oceanospirillales</taxon>
        <taxon>Oceanospirillaceae</taxon>
        <taxon>Litoribrevibacter</taxon>
    </lineage>
</organism>
<dbReference type="PANTHER" id="PTHR42964">
    <property type="entry name" value="ENOYL-COA HYDRATASE"/>
    <property type="match status" value="1"/>
</dbReference>
<dbReference type="InterPro" id="IPR051683">
    <property type="entry name" value="Enoyl-CoA_Hydratase/Isomerase"/>
</dbReference>
<comment type="caution">
    <text evidence="2">The sequence shown here is derived from an EMBL/GenBank/DDBJ whole genome shotgun (WGS) entry which is preliminary data.</text>
</comment>
<evidence type="ECO:0000256" key="1">
    <source>
        <dbReference type="ARBA" id="ARBA00005254"/>
    </source>
</evidence>
<sequence length="307" mass="32852">MSFSNYETLIVLDRGPVLEVQLNRPKLANAMNLKMVHELMDVMNTCAANAHDSQIQDDQKSHRILLIKGNGGNFCAGGDIKDMQAAHSAETQEQKVAALAELNRAFGHMIQLADKLPLVTICALQGAVLGGGFGLACVSDYALCDETAVFGLPETTLGILPAQIAPFVVKRIGLTQTRRLALMSQRFKADEAISLGIAHKQVASDNWDEELNKALKQVLKCGPQANQATKALLHSVNECGSEEALNSILDQAAKDFANAVLNGEGREGAMAFMQKRPAAWSDVQVKDVEDVTAAADAKTAVANAGQE</sequence>
<dbReference type="InterPro" id="IPR014748">
    <property type="entry name" value="Enoyl-CoA_hydra_C"/>
</dbReference>
<dbReference type="AlphaFoldDB" id="A0AA37S8A7"/>
<gene>
    <name evidence="2" type="primary">atuE</name>
    <name evidence="2" type="ORF">GCM10007876_06520</name>
</gene>
<dbReference type="SUPFAM" id="SSF52096">
    <property type="entry name" value="ClpP/crotonase"/>
    <property type="match status" value="1"/>
</dbReference>
<dbReference type="InterPro" id="IPR001753">
    <property type="entry name" value="Enoyl-CoA_hydra/iso"/>
</dbReference>
<dbReference type="Proteomes" id="UP001161389">
    <property type="component" value="Unassembled WGS sequence"/>
</dbReference>
<dbReference type="GO" id="GO:0003824">
    <property type="term" value="F:catalytic activity"/>
    <property type="evidence" value="ECO:0007669"/>
    <property type="project" value="UniProtKB-ARBA"/>
</dbReference>
<keyword evidence="3" id="KW-1185">Reference proteome</keyword>
<proteinExistence type="inferred from homology"/>
<dbReference type="PANTHER" id="PTHR42964:SF1">
    <property type="entry name" value="POLYKETIDE BIOSYNTHESIS ENOYL-COA HYDRATASE PKSH-RELATED"/>
    <property type="match status" value="1"/>
</dbReference>
<dbReference type="GO" id="GO:0008300">
    <property type="term" value="P:isoprenoid catabolic process"/>
    <property type="evidence" value="ECO:0007669"/>
    <property type="project" value="TreeGrafter"/>
</dbReference>
<dbReference type="Gene3D" id="1.10.12.10">
    <property type="entry name" value="Lyase 2-enoyl-coa Hydratase, Chain A, domain 2"/>
    <property type="match status" value="1"/>
</dbReference>
<dbReference type="Gene3D" id="3.90.226.10">
    <property type="entry name" value="2-enoyl-CoA Hydratase, Chain A, domain 1"/>
    <property type="match status" value="1"/>
</dbReference>
<evidence type="ECO:0000313" key="2">
    <source>
        <dbReference type="EMBL" id="GLQ30174.1"/>
    </source>
</evidence>
<accession>A0AA37S8A7</accession>
<dbReference type="CDD" id="cd06558">
    <property type="entry name" value="crotonase-like"/>
    <property type="match status" value="1"/>
</dbReference>
<dbReference type="RefSeq" id="WP_284378728.1">
    <property type="nucleotide sequence ID" value="NZ_BSNM01000003.1"/>
</dbReference>
<reference evidence="2" key="2">
    <citation type="submission" date="2023-01" db="EMBL/GenBank/DDBJ databases">
        <title>Draft genome sequence of Litoribrevibacter albus strain NBRC 110071.</title>
        <authorList>
            <person name="Sun Q."/>
            <person name="Mori K."/>
        </authorList>
    </citation>
    <scope>NUCLEOTIDE SEQUENCE</scope>
    <source>
        <strain evidence="2">NBRC 110071</strain>
    </source>
</reference>
<evidence type="ECO:0000313" key="3">
    <source>
        <dbReference type="Proteomes" id="UP001161389"/>
    </source>
</evidence>
<reference evidence="2" key="1">
    <citation type="journal article" date="2014" name="Int. J. Syst. Evol. Microbiol.">
        <title>Complete genome sequence of Corynebacterium casei LMG S-19264T (=DSM 44701T), isolated from a smear-ripened cheese.</title>
        <authorList>
            <consortium name="US DOE Joint Genome Institute (JGI-PGF)"/>
            <person name="Walter F."/>
            <person name="Albersmeier A."/>
            <person name="Kalinowski J."/>
            <person name="Ruckert C."/>
        </authorList>
    </citation>
    <scope>NUCLEOTIDE SEQUENCE</scope>
    <source>
        <strain evidence="2">NBRC 110071</strain>
    </source>
</reference>
<dbReference type="EMBL" id="BSNM01000003">
    <property type="protein sequence ID" value="GLQ30174.1"/>
    <property type="molecule type" value="Genomic_DNA"/>
</dbReference>
<protein>
    <submittedName>
        <fullName evidence="2">Isohexenylglutaconyl-CoA hydratase</fullName>
    </submittedName>
</protein>
<dbReference type="Pfam" id="PF00378">
    <property type="entry name" value="ECH_1"/>
    <property type="match status" value="1"/>
</dbReference>